<dbReference type="KEGG" id="ica:Intca_0608"/>
<dbReference type="InterPro" id="IPR007348">
    <property type="entry name" value="CopC_dom"/>
</dbReference>
<dbReference type="PANTHER" id="PTHR34820">
    <property type="entry name" value="INNER MEMBRANE PROTEIN YEBZ"/>
    <property type="match status" value="1"/>
</dbReference>
<evidence type="ECO:0000256" key="4">
    <source>
        <dbReference type="ARBA" id="ARBA00023008"/>
    </source>
</evidence>
<evidence type="ECO:0000256" key="1">
    <source>
        <dbReference type="ARBA" id="ARBA00004196"/>
    </source>
</evidence>
<dbReference type="PANTHER" id="PTHR34820:SF4">
    <property type="entry name" value="INNER MEMBRANE PROTEIN YEBZ"/>
    <property type="match status" value="1"/>
</dbReference>
<dbReference type="RefSeq" id="WP_013491474.1">
    <property type="nucleotide sequence ID" value="NC_014830.1"/>
</dbReference>
<dbReference type="InterPro" id="IPR014755">
    <property type="entry name" value="Cu-Rt/internalin_Ig-like"/>
</dbReference>
<dbReference type="STRING" id="710696.Intca_0608"/>
<organism evidence="7 8">
    <name type="scientific">Intrasporangium calvum (strain ATCC 23552 / DSM 43043 / JCM 3097 / NBRC 12989 / NCIMB 10167 / NRRL B-3866 / 7 KIP)</name>
    <dbReference type="NCBI Taxonomy" id="710696"/>
    <lineage>
        <taxon>Bacteria</taxon>
        <taxon>Bacillati</taxon>
        <taxon>Actinomycetota</taxon>
        <taxon>Actinomycetes</taxon>
        <taxon>Micrococcales</taxon>
        <taxon>Intrasporangiaceae</taxon>
        <taxon>Intrasporangium</taxon>
    </lineage>
</organism>
<evidence type="ECO:0000256" key="2">
    <source>
        <dbReference type="ARBA" id="ARBA00022723"/>
    </source>
</evidence>
<dbReference type="EMBL" id="CP002343">
    <property type="protein sequence ID" value="ADU47153.1"/>
    <property type="molecule type" value="Genomic_DNA"/>
</dbReference>
<feature type="transmembrane region" description="Helical" evidence="5">
    <location>
        <begin position="157"/>
        <end position="179"/>
    </location>
</feature>
<dbReference type="InterPro" id="IPR032694">
    <property type="entry name" value="CopC/D"/>
</dbReference>
<dbReference type="GO" id="GO:0042597">
    <property type="term" value="C:periplasmic space"/>
    <property type="evidence" value="ECO:0007669"/>
    <property type="project" value="InterPro"/>
</dbReference>
<keyword evidence="4" id="KW-0186">Copper</keyword>
<keyword evidence="5" id="KW-0472">Membrane</keyword>
<protein>
    <submittedName>
        <fullName evidence="7">Copper resistance protein CopC</fullName>
    </submittedName>
</protein>
<evidence type="ECO:0000313" key="7">
    <source>
        <dbReference type="EMBL" id="ADU47153.1"/>
    </source>
</evidence>
<keyword evidence="2" id="KW-0479">Metal-binding</keyword>
<reference evidence="7 8" key="1">
    <citation type="journal article" date="2010" name="Stand. Genomic Sci.">
        <title>Complete genome sequence of Intrasporangium calvum type strain (7 KIP).</title>
        <authorList>
            <person name="Del Rio T.G."/>
            <person name="Chertkov O."/>
            <person name="Yasawong M."/>
            <person name="Lucas S."/>
            <person name="Deshpande S."/>
            <person name="Cheng J.F."/>
            <person name="Detter C."/>
            <person name="Tapia R."/>
            <person name="Han C."/>
            <person name="Goodwin L."/>
            <person name="Pitluck S."/>
            <person name="Liolios K."/>
            <person name="Ivanova N."/>
            <person name="Mavromatis K."/>
            <person name="Pati A."/>
            <person name="Chen A."/>
            <person name="Palaniappan K."/>
            <person name="Land M."/>
            <person name="Hauser L."/>
            <person name="Chang Y.J."/>
            <person name="Jeffries C.D."/>
            <person name="Rohde M."/>
            <person name="Pukall R."/>
            <person name="Sikorski J."/>
            <person name="Goker M."/>
            <person name="Woyke T."/>
            <person name="Bristow J."/>
            <person name="Eisen J.A."/>
            <person name="Markowitz V."/>
            <person name="Hugenholtz P."/>
            <person name="Kyrpides N.C."/>
            <person name="Klenk H.P."/>
            <person name="Lapidus A."/>
        </authorList>
    </citation>
    <scope>NUCLEOTIDE SEQUENCE [LARGE SCALE GENOMIC DNA]</scope>
    <source>
        <strain evidence="8">ATCC 23552 / DSM 43043 / JCM 3097 / NBRC 12989 / 7 KIP</strain>
    </source>
</reference>
<dbReference type="GO" id="GO:0005886">
    <property type="term" value="C:plasma membrane"/>
    <property type="evidence" value="ECO:0007669"/>
    <property type="project" value="TreeGrafter"/>
</dbReference>
<dbReference type="AlphaFoldDB" id="E6S9W3"/>
<keyword evidence="5" id="KW-0812">Transmembrane</keyword>
<dbReference type="Pfam" id="PF04234">
    <property type="entry name" value="CopC"/>
    <property type="match status" value="1"/>
</dbReference>
<dbReference type="eggNOG" id="COG2372">
    <property type="taxonomic scope" value="Bacteria"/>
</dbReference>
<gene>
    <name evidence="7" type="ordered locus">Intca_0608</name>
</gene>
<accession>E6S9W3</accession>
<keyword evidence="5" id="KW-1133">Transmembrane helix</keyword>
<dbReference type="Gene3D" id="2.60.40.1220">
    <property type="match status" value="1"/>
</dbReference>
<evidence type="ECO:0000256" key="5">
    <source>
        <dbReference type="SAM" id="Phobius"/>
    </source>
</evidence>
<dbReference type="GO" id="GO:0005507">
    <property type="term" value="F:copper ion binding"/>
    <property type="evidence" value="ECO:0007669"/>
    <property type="project" value="InterPro"/>
</dbReference>
<keyword evidence="3" id="KW-0732">Signal</keyword>
<dbReference type="OrthoDB" id="5242236at2"/>
<proteinExistence type="predicted"/>
<evidence type="ECO:0000313" key="8">
    <source>
        <dbReference type="Proteomes" id="UP000008914"/>
    </source>
</evidence>
<evidence type="ECO:0000259" key="6">
    <source>
        <dbReference type="Pfam" id="PF04234"/>
    </source>
</evidence>
<dbReference type="Proteomes" id="UP000008914">
    <property type="component" value="Chromosome"/>
</dbReference>
<feature type="domain" description="CopC" evidence="6">
    <location>
        <begin position="32"/>
        <end position="122"/>
    </location>
</feature>
<dbReference type="GO" id="GO:0030313">
    <property type="term" value="C:cell envelope"/>
    <property type="evidence" value="ECO:0007669"/>
    <property type="project" value="UniProtKB-SubCell"/>
</dbReference>
<dbReference type="GO" id="GO:0006825">
    <property type="term" value="P:copper ion transport"/>
    <property type="evidence" value="ECO:0007669"/>
    <property type="project" value="InterPro"/>
</dbReference>
<dbReference type="GO" id="GO:0046688">
    <property type="term" value="P:response to copper ion"/>
    <property type="evidence" value="ECO:0007669"/>
    <property type="project" value="InterPro"/>
</dbReference>
<evidence type="ECO:0000256" key="3">
    <source>
        <dbReference type="ARBA" id="ARBA00022729"/>
    </source>
</evidence>
<name>E6S9W3_INTC7</name>
<comment type="subcellular location">
    <subcellularLocation>
        <location evidence="1">Cell envelope</location>
    </subcellularLocation>
</comment>
<dbReference type="SUPFAM" id="SSF81296">
    <property type="entry name" value="E set domains"/>
    <property type="match status" value="1"/>
</dbReference>
<keyword evidence="8" id="KW-1185">Reference proteome</keyword>
<dbReference type="InterPro" id="IPR014756">
    <property type="entry name" value="Ig_E-set"/>
</dbReference>
<dbReference type="HOGENOM" id="CLU_087859_0_0_11"/>
<sequence length="197" mass="20128">MRRLVLLLLALGSVLGSIGAIVVMTPRTASAHDVLEKTTPADGTSVEQLPAEVVLVFSQEPLEIGLQVIVTGPSGNVAEGAAVVEGREVRQALSSAAAAGGYTVAYRVTSEDGHPLTGSYQFFALKGLDGSTATAGPTALVAAPAEPDDEAAKDSQLVPVLLTAAGTVVALGLIAFMTVRLRRRPSDELGGTGDEDH</sequence>